<protein>
    <submittedName>
        <fullName evidence="1">Uncharacterized protein</fullName>
    </submittedName>
</protein>
<organism evidence="1 2">
    <name type="scientific">Trichomalopsis sarcophagae</name>
    <dbReference type="NCBI Taxonomy" id="543379"/>
    <lineage>
        <taxon>Eukaryota</taxon>
        <taxon>Metazoa</taxon>
        <taxon>Ecdysozoa</taxon>
        <taxon>Arthropoda</taxon>
        <taxon>Hexapoda</taxon>
        <taxon>Insecta</taxon>
        <taxon>Pterygota</taxon>
        <taxon>Neoptera</taxon>
        <taxon>Endopterygota</taxon>
        <taxon>Hymenoptera</taxon>
        <taxon>Apocrita</taxon>
        <taxon>Proctotrupomorpha</taxon>
        <taxon>Chalcidoidea</taxon>
        <taxon>Pteromalidae</taxon>
        <taxon>Pteromalinae</taxon>
        <taxon>Trichomalopsis</taxon>
    </lineage>
</organism>
<dbReference type="Proteomes" id="UP000215335">
    <property type="component" value="Unassembled WGS sequence"/>
</dbReference>
<dbReference type="AlphaFoldDB" id="A0A232FI36"/>
<keyword evidence="2" id="KW-1185">Reference proteome</keyword>
<gene>
    <name evidence="1" type="ORF">TSAR_012981</name>
</gene>
<accession>A0A232FI36</accession>
<reference evidence="1 2" key="1">
    <citation type="journal article" date="2017" name="Curr. Biol.">
        <title>The Evolution of Venom by Co-option of Single-Copy Genes.</title>
        <authorList>
            <person name="Martinson E.O."/>
            <person name="Mrinalini"/>
            <person name="Kelkar Y.D."/>
            <person name="Chang C.H."/>
            <person name="Werren J.H."/>
        </authorList>
    </citation>
    <scope>NUCLEOTIDE SEQUENCE [LARGE SCALE GENOMIC DNA]</scope>
    <source>
        <strain evidence="1 2">Alberta</strain>
        <tissue evidence="1">Whole body</tissue>
    </source>
</reference>
<sequence length="69" mass="7336">MLANCQARSAAVGSFIFILPNEVKDVLIVRHDGFSSGSKHCGLQPEVQETGPSSEDIIGVVDAEAPQLR</sequence>
<evidence type="ECO:0000313" key="1">
    <source>
        <dbReference type="EMBL" id="OXU30342.1"/>
    </source>
</evidence>
<dbReference type="EMBL" id="NNAY01000171">
    <property type="protein sequence ID" value="OXU30342.1"/>
    <property type="molecule type" value="Genomic_DNA"/>
</dbReference>
<name>A0A232FI36_9HYME</name>
<evidence type="ECO:0000313" key="2">
    <source>
        <dbReference type="Proteomes" id="UP000215335"/>
    </source>
</evidence>
<proteinExistence type="predicted"/>
<comment type="caution">
    <text evidence="1">The sequence shown here is derived from an EMBL/GenBank/DDBJ whole genome shotgun (WGS) entry which is preliminary data.</text>
</comment>